<accession>A0ABV3ZG98</accession>
<comment type="caution">
    <text evidence="1">The sequence shown here is derived from an EMBL/GenBank/DDBJ whole genome shotgun (WGS) entry which is preliminary data.</text>
</comment>
<gene>
    <name evidence="1" type="ORF">QTN47_15270</name>
</gene>
<name>A0ABV3ZG98_9BACT</name>
<dbReference type="RefSeq" id="WP_369330277.1">
    <property type="nucleotide sequence ID" value="NZ_JAULBC010000005.1"/>
</dbReference>
<dbReference type="Proteomes" id="UP001560573">
    <property type="component" value="Unassembled WGS sequence"/>
</dbReference>
<sequence>MVNKKEIQSKADFGSNVIAVPDSVYAIWKEKQTRGDVKKLVTYTRKSKPVIIRALNKQMASVELILKISTYFSHKPDAGQQVEQIALQILRKKV</sequence>
<evidence type="ECO:0000313" key="2">
    <source>
        <dbReference type="Proteomes" id="UP001560573"/>
    </source>
</evidence>
<keyword evidence="2" id="KW-1185">Reference proteome</keyword>
<organism evidence="1 2">
    <name type="scientific">Danxiaibacter flavus</name>
    <dbReference type="NCBI Taxonomy" id="3049108"/>
    <lineage>
        <taxon>Bacteria</taxon>
        <taxon>Pseudomonadati</taxon>
        <taxon>Bacteroidota</taxon>
        <taxon>Chitinophagia</taxon>
        <taxon>Chitinophagales</taxon>
        <taxon>Chitinophagaceae</taxon>
        <taxon>Danxiaibacter</taxon>
    </lineage>
</organism>
<proteinExistence type="predicted"/>
<dbReference type="EMBL" id="JAULBC010000005">
    <property type="protein sequence ID" value="MEX6688867.1"/>
    <property type="molecule type" value="Genomic_DNA"/>
</dbReference>
<reference evidence="1 2" key="1">
    <citation type="submission" date="2023-07" db="EMBL/GenBank/DDBJ databases">
        <authorList>
            <person name="Lian W.-H."/>
        </authorList>
    </citation>
    <scope>NUCLEOTIDE SEQUENCE [LARGE SCALE GENOMIC DNA]</scope>
    <source>
        <strain evidence="1 2">SYSU DXS3180</strain>
    </source>
</reference>
<evidence type="ECO:0000313" key="1">
    <source>
        <dbReference type="EMBL" id="MEX6688867.1"/>
    </source>
</evidence>
<protein>
    <submittedName>
        <fullName evidence="1">Uncharacterized protein</fullName>
    </submittedName>
</protein>